<dbReference type="PATRIC" id="fig|1359184.3.peg.1095"/>
<sequence length="44" mass="5486">MFKKFSIQKLVKDAVRRLEYIAKRERYKNQLQFSVQNEGYCDWK</sequence>
<name>A0A0F3MCR9_ORITS</name>
<dbReference type="Proteomes" id="UP000033769">
    <property type="component" value="Unassembled WGS sequence"/>
</dbReference>
<protein>
    <submittedName>
        <fullName evidence="1">Uncharacterized protein</fullName>
    </submittedName>
</protein>
<proteinExistence type="predicted"/>
<evidence type="ECO:0000313" key="1">
    <source>
        <dbReference type="EMBL" id="KJV52364.1"/>
    </source>
</evidence>
<comment type="caution">
    <text evidence="1">The sequence shown here is derived from an EMBL/GenBank/DDBJ whole genome shotgun (WGS) entry which is preliminary data.</text>
</comment>
<dbReference type="AlphaFoldDB" id="A0A0F3MCR9"/>
<organism evidence="1 2">
    <name type="scientific">Orientia tsutsugamushi str. Gilliam</name>
    <dbReference type="NCBI Taxonomy" id="1359184"/>
    <lineage>
        <taxon>Bacteria</taxon>
        <taxon>Pseudomonadati</taxon>
        <taxon>Pseudomonadota</taxon>
        <taxon>Alphaproteobacteria</taxon>
        <taxon>Rickettsiales</taxon>
        <taxon>Rickettsiaceae</taxon>
        <taxon>Rickettsieae</taxon>
        <taxon>Orientia</taxon>
    </lineage>
</organism>
<accession>A0A0F3MCR9</accession>
<gene>
    <name evidence="1" type="ORF">OTSGILL_1562</name>
</gene>
<reference evidence="1 2" key="1">
    <citation type="submission" date="2015-02" db="EMBL/GenBank/DDBJ databases">
        <title>Genome Sequencing of Rickettsiales.</title>
        <authorList>
            <person name="Daugherty S.C."/>
            <person name="Su Q."/>
            <person name="Abolude K."/>
            <person name="Beier-Sexton M."/>
            <person name="Carlyon J.A."/>
            <person name="Carter R."/>
            <person name="Day N.P."/>
            <person name="Dumler S.J."/>
            <person name="Dyachenko V."/>
            <person name="Godinez A."/>
            <person name="Kurtti T.J."/>
            <person name="Lichay M."/>
            <person name="Mullins K.E."/>
            <person name="Ott S."/>
            <person name="Pappas-Brown V."/>
            <person name="Paris D.H."/>
            <person name="Patel P."/>
            <person name="Richards A.L."/>
            <person name="Sadzewicz L."/>
            <person name="Sears K."/>
            <person name="Seidman D."/>
            <person name="Sengamalay N."/>
            <person name="Stenos J."/>
            <person name="Tallon L.J."/>
            <person name="Vincent G."/>
            <person name="Fraser C.M."/>
            <person name="Munderloh U."/>
            <person name="Dunning-Hotopp J.C."/>
        </authorList>
    </citation>
    <scope>NUCLEOTIDE SEQUENCE [LARGE SCALE GENOMIC DNA]</scope>
    <source>
        <strain evidence="1 2">Gilliam</strain>
    </source>
</reference>
<evidence type="ECO:0000313" key="2">
    <source>
        <dbReference type="Proteomes" id="UP000033769"/>
    </source>
</evidence>
<dbReference type="EMBL" id="LANO01000025">
    <property type="protein sequence ID" value="KJV52364.1"/>
    <property type="molecule type" value="Genomic_DNA"/>
</dbReference>